<dbReference type="Proteomes" id="UP000053237">
    <property type="component" value="Unassembled WGS sequence"/>
</dbReference>
<proteinExistence type="predicted"/>
<reference evidence="1 2" key="1">
    <citation type="submission" date="2012-05" db="EMBL/GenBank/DDBJ databases">
        <title>Recombination and specialization in a pathogen metapopulation.</title>
        <authorList>
            <person name="Gardiner A."/>
            <person name="Kemen E."/>
            <person name="Schultz-Larsen T."/>
            <person name="MacLean D."/>
            <person name="Van Oosterhout C."/>
            <person name="Jones J.D.G."/>
        </authorList>
    </citation>
    <scope>NUCLEOTIDE SEQUENCE [LARGE SCALE GENOMIC DNA]</scope>
    <source>
        <strain evidence="1 2">Ac Nc2</strain>
    </source>
</reference>
<organism evidence="1 2">
    <name type="scientific">Albugo candida</name>
    <dbReference type="NCBI Taxonomy" id="65357"/>
    <lineage>
        <taxon>Eukaryota</taxon>
        <taxon>Sar</taxon>
        <taxon>Stramenopiles</taxon>
        <taxon>Oomycota</taxon>
        <taxon>Peronosporomycetes</taxon>
        <taxon>Albuginales</taxon>
        <taxon>Albuginaceae</taxon>
        <taxon>Albugo</taxon>
    </lineage>
</organism>
<evidence type="ECO:0000313" key="1">
    <source>
        <dbReference type="EMBL" id="CCI43131.1"/>
    </source>
</evidence>
<dbReference type="InParanoid" id="A0A024G8C6"/>
<dbReference type="EMBL" id="CAIX01000044">
    <property type="protein sequence ID" value="CCI43131.1"/>
    <property type="molecule type" value="Genomic_DNA"/>
</dbReference>
<keyword evidence="2" id="KW-1185">Reference proteome</keyword>
<sequence length="115" mass="13119">MTRLLRKLLSISNRIITDESNGKRAMIVPNILNVMCTTQLSALSNIHVTGDTRKNVWAHGNMFSWSCLYRRAQHPIVPFAIPHPSYSLSPVKCLEQIDLIHSKSDRKLCWDSIFA</sequence>
<accession>A0A024G8C6</accession>
<dbReference type="AlphaFoldDB" id="A0A024G8C6"/>
<gene>
    <name evidence="1" type="ORF">BN9_039150</name>
</gene>
<comment type="caution">
    <text evidence="1">The sequence shown here is derived from an EMBL/GenBank/DDBJ whole genome shotgun (WGS) entry which is preliminary data.</text>
</comment>
<evidence type="ECO:0000313" key="2">
    <source>
        <dbReference type="Proteomes" id="UP000053237"/>
    </source>
</evidence>
<protein>
    <submittedName>
        <fullName evidence="1">Uncharacterized protein</fullName>
    </submittedName>
</protein>
<name>A0A024G8C6_9STRA</name>